<dbReference type="KEGG" id="ssai:N0B31_03790"/>
<protein>
    <submittedName>
        <fullName evidence="3">Uncharacterized protein</fullName>
    </submittedName>
</protein>
<dbReference type="Proteomes" id="UP001057580">
    <property type="component" value="Chromosome"/>
</dbReference>
<feature type="transmembrane region" description="Helical" evidence="2">
    <location>
        <begin position="307"/>
        <end position="328"/>
    </location>
</feature>
<feature type="transmembrane region" description="Helical" evidence="2">
    <location>
        <begin position="173"/>
        <end position="194"/>
    </location>
</feature>
<dbReference type="GeneID" id="74941514"/>
<feature type="transmembrane region" description="Helical" evidence="2">
    <location>
        <begin position="239"/>
        <end position="257"/>
    </location>
</feature>
<feature type="transmembrane region" description="Helical" evidence="2">
    <location>
        <begin position="206"/>
        <end position="227"/>
    </location>
</feature>
<keyword evidence="2" id="KW-0812">Transmembrane</keyword>
<feature type="transmembrane region" description="Helical" evidence="2">
    <location>
        <begin position="134"/>
        <end position="153"/>
    </location>
</feature>
<feature type="transmembrane region" description="Helical" evidence="2">
    <location>
        <begin position="340"/>
        <end position="362"/>
    </location>
</feature>
<name>A0A9E7U5I1_9EURY</name>
<keyword evidence="2" id="KW-1133">Transmembrane helix</keyword>
<gene>
    <name evidence="3" type="ORF">N0B31_03790</name>
</gene>
<evidence type="ECO:0000313" key="3">
    <source>
        <dbReference type="EMBL" id="UWM55410.1"/>
    </source>
</evidence>
<feature type="compositionally biased region" description="Basic and acidic residues" evidence="1">
    <location>
        <begin position="19"/>
        <end position="41"/>
    </location>
</feature>
<feature type="transmembrane region" description="Helical" evidence="2">
    <location>
        <begin position="419"/>
        <end position="439"/>
    </location>
</feature>
<dbReference type="AlphaFoldDB" id="A0A9E7U5I1"/>
<organism evidence="3 4">
    <name type="scientific">Salinirubellus salinus</name>
    <dbReference type="NCBI Taxonomy" id="1364945"/>
    <lineage>
        <taxon>Archaea</taxon>
        <taxon>Methanobacteriati</taxon>
        <taxon>Methanobacteriota</taxon>
        <taxon>Stenosarchaea group</taxon>
        <taxon>Halobacteria</taxon>
        <taxon>Halobacteriales</taxon>
        <taxon>Natronomonadaceae</taxon>
        <taxon>Salinirubellus</taxon>
    </lineage>
</organism>
<reference evidence="3" key="1">
    <citation type="submission" date="2022-09" db="EMBL/GenBank/DDBJ databases">
        <title>Diverse halophilic archaea isolated from saline environments.</title>
        <authorList>
            <person name="Cui H.-L."/>
        </authorList>
    </citation>
    <scope>NUCLEOTIDE SEQUENCE</scope>
    <source>
        <strain evidence="3">ZS-35-S2</strain>
    </source>
</reference>
<keyword evidence="2" id="KW-0472">Membrane</keyword>
<sequence length="569" mass="62762">MPGTSTTEDEGSTGADGTSDDHESPADVWARGDRPNRNHKADAGVVPFDDLHFHRYCDLVPVRLTEEARTDDAGFWGRLSSLPDGVEFFPTPDGVDEADRTIHYLPSRDRREPETTEEEREAERLPLTGLVRTALQYTPLMVTCIALLFVVSAELVPHVQGLSVYLSSLPLVLVPAGAGGAVLWGLLAYLVVGAGLVEGRELAKAVAVYGLAAVLALGTAASIFFVLTAEDPRTLEPNIVYTSGYLMLILVGGVLTYDAMLRTEHLFEHLGDKLVVEGPDETAYPAYRRKVADQLSHRTTFPGGYEVPTYLLFAPLLVAQFAAVWALAGDGPQNLSFSVTFGVNVLLDLVLAVIYFQLFVLIKSFHDLVTGTVTLYRDEEGYHHEQSDAGDRTAEEVDLLSYRPFHPDGRGGFRDFGKFATRVNVLLILGGLYVTYRLYVQGARDLPAAEVALDTALSLDVFVWVVSYVGPVVVLIVVAFAWLYYSFWTLHVKMAHERERAYVQWTRRRRDDESDDLPRDTPLGAVEDAADWQERRAPAPVWPVDSRLLASLVSSSLAPLLLALPQFLL</sequence>
<evidence type="ECO:0000256" key="2">
    <source>
        <dbReference type="SAM" id="Phobius"/>
    </source>
</evidence>
<proteinExistence type="predicted"/>
<feature type="region of interest" description="Disordered" evidence="1">
    <location>
        <begin position="1"/>
        <end position="41"/>
    </location>
</feature>
<evidence type="ECO:0000313" key="4">
    <source>
        <dbReference type="Proteomes" id="UP001057580"/>
    </source>
</evidence>
<keyword evidence="4" id="KW-1185">Reference proteome</keyword>
<feature type="transmembrane region" description="Helical" evidence="2">
    <location>
        <begin position="461"/>
        <end position="485"/>
    </location>
</feature>
<dbReference type="RefSeq" id="WP_260594510.1">
    <property type="nucleotide sequence ID" value="NZ_CP104003.1"/>
</dbReference>
<dbReference type="EMBL" id="CP104003">
    <property type="protein sequence ID" value="UWM55410.1"/>
    <property type="molecule type" value="Genomic_DNA"/>
</dbReference>
<accession>A0A9E7U5I1</accession>
<evidence type="ECO:0000256" key="1">
    <source>
        <dbReference type="SAM" id="MobiDB-lite"/>
    </source>
</evidence>